<evidence type="ECO:0000313" key="2">
    <source>
        <dbReference type="WBParaSite" id="JU765_v2.g19403.t1"/>
    </source>
</evidence>
<protein>
    <submittedName>
        <fullName evidence="2">Protein-tyrosine sulfotransferase</fullName>
    </submittedName>
</protein>
<name>A0AC34QTU8_9BILA</name>
<accession>A0AC34QTU8</accession>
<proteinExistence type="predicted"/>
<dbReference type="Proteomes" id="UP000887576">
    <property type="component" value="Unplaced"/>
</dbReference>
<organism evidence="1 2">
    <name type="scientific">Panagrolaimus sp. JU765</name>
    <dbReference type="NCBI Taxonomy" id="591449"/>
    <lineage>
        <taxon>Eukaryota</taxon>
        <taxon>Metazoa</taxon>
        <taxon>Ecdysozoa</taxon>
        <taxon>Nematoda</taxon>
        <taxon>Chromadorea</taxon>
        <taxon>Rhabditida</taxon>
        <taxon>Tylenchina</taxon>
        <taxon>Panagrolaimomorpha</taxon>
        <taxon>Panagrolaimoidea</taxon>
        <taxon>Panagrolaimidae</taxon>
        <taxon>Panagrolaimus</taxon>
    </lineage>
</organism>
<reference evidence="2" key="1">
    <citation type="submission" date="2022-11" db="UniProtKB">
        <authorList>
            <consortium name="WormBaseParasite"/>
        </authorList>
    </citation>
    <scope>IDENTIFICATION</scope>
</reference>
<sequence length="90" mass="10582">MERILKFIGVDFSQNVLEHEKHVGDKIRLSPREFSTSQVRNKINHDALDAWVGFFPDELLTKLDTVAPMLRRLGYDTKKYRPTYDHLPIL</sequence>
<dbReference type="WBParaSite" id="JU765_v2.g19403.t1">
    <property type="protein sequence ID" value="JU765_v2.g19403.t1"/>
    <property type="gene ID" value="JU765_v2.g19403"/>
</dbReference>
<evidence type="ECO:0000313" key="1">
    <source>
        <dbReference type="Proteomes" id="UP000887576"/>
    </source>
</evidence>